<dbReference type="GO" id="GO:0009317">
    <property type="term" value="C:acetyl-CoA carboxylase complex"/>
    <property type="evidence" value="ECO:0007669"/>
    <property type="project" value="InterPro"/>
</dbReference>
<dbReference type="PANTHER" id="PTHR45266">
    <property type="entry name" value="OXALOACETATE DECARBOXYLASE ALPHA CHAIN"/>
    <property type="match status" value="1"/>
</dbReference>
<keyword evidence="3" id="KW-0275">Fatty acid biosynthesis</keyword>
<dbReference type="PROSITE" id="PS50968">
    <property type="entry name" value="BIOTINYL_LIPOYL"/>
    <property type="match status" value="1"/>
</dbReference>
<dbReference type="InterPro" id="IPR000089">
    <property type="entry name" value="Biotin_lipoyl"/>
</dbReference>
<dbReference type="NCBIfam" id="TIGR00531">
    <property type="entry name" value="BCCP"/>
    <property type="match status" value="1"/>
</dbReference>
<evidence type="ECO:0000313" key="5">
    <source>
        <dbReference type="EMBL" id="PXW91667.1"/>
    </source>
</evidence>
<dbReference type="PRINTS" id="PR01071">
    <property type="entry name" value="ACOABIOTINCC"/>
</dbReference>
<evidence type="ECO:0000313" key="6">
    <source>
        <dbReference type="Proteomes" id="UP000247922"/>
    </source>
</evidence>
<keyword evidence="3" id="KW-0443">Lipid metabolism</keyword>
<gene>
    <name evidence="5" type="ORF">DES38_10499</name>
</gene>
<dbReference type="InterPro" id="IPR001249">
    <property type="entry name" value="AcCoA_biotinCC"/>
</dbReference>
<keyword evidence="6" id="KW-1185">Reference proteome</keyword>
<comment type="pathway">
    <text evidence="3">Lipid metabolism; fatty acid biosynthesis.</text>
</comment>
<dbReference type="Pfam" id="PF00364">
    <property type="entry name" value="Biotin_lipoyl"/>
    <property type="match status" value="1"/>
</dbReference>
<accession>A0A2V3WB24</accession>
<dbReference type="InterPro" id="IPR050709">
    <property type="entry name" value="Biotin_Carboxyl_Carrier/Decarb"/>
</dbReference>
<keyword evidence="2 3" id="KW-0092">Biotin</keyword>
<keyword evidence="3" id="KW-0276">Fatty acid metabolism</keyword>
<protein>
    <recommendedName>
        <fullName evidence="1 3">Biotin carboxyl carrier protein of acetyl-CoA carboxylase</fullName>
    </recommendedName>
</protein>
<feature type="domain" description="Lipoyl-binding" evidence="4">
    <location>
        <begin position="79"/>
        <end position="155"/>
    </location>
</feature>
<dbReference type="EMBL" id="QJJR01000004">
    <property type="protein sequence ID" value="PXW91667.1"/>
    <property type="molecule type" value="Genomic_DNA"/>
</dbReference>
<dbReference type="AlphaFoldDB" id="A0A2V3WB24"/>
<dbReference type="RefSeq" id="WP_110250969.1">
    <property type="nucleotide sequence ID" value="NZ_QJJR01000004.1"/>
</dbReference>
<dbReference type="GO" id="GO:0006633">
    <property type="term" value="P:fatty acid biosynthetic process"/>
    <property type="evidence" value="ECO:0007669"/>
    <property type="project" value="UniProtKB-UniPathway"/>
</dbReference>
<dbReference type="SUPFAM" id="SSF51230">
    <property type="entry name" value="Single hybrid motif"/>
    <property type="match status" value="1"/>
</dbReference>
<comment type="caution">
    <text evidence="5">The sequence shown here is derived from an EMBL/GenBank/DDBJ whole genome shotgun (WGS) entry which is preliminary data.</text>
</comment>
<dbReference type="GO" id="GO:0003989">
    <property type="term" value="F:acetyl-CoA carboxylase activity"/>
    <property type="evidence" value="ECO:0007669"/>
    <property type="project" value="InterPro"/>
</dbReference>
<name>A0A2V3WB24_9BACI</name>
<evidence type="ECO:0000256" key="1">
    <source>
        <dbReference type="ARBA" id="ARBA00017562"/>
    </source>
</evidence>
<organism evidence="5 6">
    <name type="scientific">Streptohalobacillus salinus</name>
    <dbReference type="NCBI Taxonomy" id="621096"/>
    <lineage>
        <taxon>Bacteria</taxon>
        <taxon>Bacillati</taxon>
        <taxon>Bacillota</taxon>
        <taxon>Bacilli</taxon>
        <taxon>Bacillales</taxon>
        <taxon>Bacillaceae</taxon>
        <taxon>Streptohalobacillus</taxon>
    </lineage>
</organism>
<reference evidence="5 6" key="1">
    <citation type="submission" date="2018-05" db="EMBL/GenBank/DDBJ databases">
        <title>Genomic Encyclopedia of Type Strains, Phase IV (KMG-IV): sequencing the most valuable type-strain genomes for metagenomic binning, comparative biology and taxonomic classification.</title>
        <authorList>
            <person name="Goeker M."/>
        </authorList>
    </citation>
    <scope>NUCLEOTIDE SEQUENCE [LARGE SCALE GENOMIC DNA]</scope>
    <source>
        <strain evidence="5 6">DSM 22440</strain>
    </source>
</reference>
<proteinExistence type="predicted"/>
<keyword evidence="3" id="KW-0444">Lipid biosynthesis</keyword>
<sequence>MFNITDVKQLIEAVDASSIRELSYEGEEGKLTLRKDTHQTTHTAVQQPATVEPTLAPVEQKPVNDEAVAVNSEKEVNYDHVIHSPMVGTFYLTSSPDTPPYVEVGDTVTEKSVVCIIEAMKLFNEIEAEVDGTIVEILAKNGELVEYNQPLFGIKKA</sequence>
<evidence type="ECO:0000259" key="4">
    <source>
        <dbReference type="PROSITE" id="PS50968"/>
    </source>
</evidence>
<comment type="function">
    <text evidence="3">This protein is a component of the acetyl coenzyme A carboxylase complex; first, biotin carboxylase catalyzes the carboxylation of the carrier protein and then the transcarboxylase transfers the carboxyl group to form malonyl-CoA.</text>
</comment>
<dbReference type="OrthoDB" id="9811735at2"/>
<dbReference type="InterPro" id="IPR011053">
    <property type="entry name" value="Single_hybrid_motif"/>
</dbReference>
<dbReference type="Gene3D" id="2.40.50.100">
    <property type="match status" value="1"/>
</dbReference>
<dbReference type="PANTHER" id="PTHR45266:SF3">
    <property type="entry name" value="OXALOACETATE DECARBOXYLASE ALPHA CHAIN"/>
    <property type="match status" value="1"/>
</dbReference>
<dbReference type="CDD" id="cd06850">
    <property type="entry name" value="biotinyl_domain"/>
    <property type="match status" value="1"/>
</dbReference>
<dbReference type="Proteomes" id="UP000247922">
    <property type="component" value="Unassembled WGS sequence"/>
</dbReference>
<evidence type="ECO:0000256" key="2">
    <source>
        <dbReference type="ARBA" id="ARBA00023267"/>
    </source>
</evidence>
<dbReference type="UniPathway" id="UPA00094"/>
<evidence type="ECO:0000256" key="3">
    <source>
        <dbReference type="RuleBase" id="RU364072"/>
    </source>
</evidence>